<sequence length="255" mass="28626">MSASMPDKFSAHECSDARRADDYALVQLPHQPPSVWPIDTAFPRRNGAPVAAAGLQPRSQARHPPFILHHILAAHPWDTTKPPVHWDMGSEPRTLLLNQPGWRHDSLNATGMQSCEIVKNIMNERAIACCALGDWPLVGRCFASLRCYNLSMGRLPWEWTVGQVLDALRAYFLHGSTSQVKKDRKDRTFRFIPAIPDYDNAMDVIGLGGETTKRVNLLWRCSCFHGLVIETQTDRECDLRVLVGPHRNGSRAVAQ</sequence>
<proteinExistence type="predicted"/>
<keyword evidence="2" id="KW-1185">Reference proteome</keyword>
<dbReference type="KEGG" id="cput:CONPUDRAFT_71518"/>
<evidence type="ECO:0000313" key="2">
    <source>
        <dbReference type="Proteomes" id="UP000053558"/>
    </source>
</evidence>
<dbReference type="GeneID" id="19208935"/>
<name>A0A5M3MUM9_CONPW</name>
<accession>A0A5M3MUM9</accession>
<evidence type="ECO:0000313" key="1">
    <source>
        <dbReference type="EMBL" id="EIW82823.1"/>
    </source>
</evidence>
<dbReference type="EMBL" id="JH711576">
    <property type="protein sequence ID" value="EIW82823.1"/>
    <property type="molecule type" value="Genomic_DNA"/>
</dbReference>
<gene>
    <name evidence="1" type="ORF">CONPUDRAFT_71518</name>
</gene>
<dbReference type="RefSeq" id="XP_007766435.1">
    <property type="nucleotide sequence ID" value="XM_007768245.1"/>
</dbReference>
<dbReference type="Proteomes" id="UP000053558">
    <property type="component" value="Unassembled WGS sequence"/>
</dbReference>
<protein>
    <submittedName>
        <fullName evidence="1">Uncharacterized protein</fullName>
    </submittedName>
</protein>
<reference evidence="2" key="1">
    <citation type="journal article" date="2012" name="Science">
        <title>The Paleozoic origin of enzymatic lignin decomposition reconstructed from 31 fungal genomes.</title>
        <authorList>
            <person name="Floudas D."/>
            <person name="Binder M."/>
            <person name="Riley R."/>
            <person name="Barry K."/>
            <person name="Blanchette R.A."/>
            <person name="Henrissat B."/>
            <person name="Martinez A.T."/>
            <person name="Otillar R."/>
            <person name="Spatafora J.W."/>
            <person name="Yadav J.S."/>
            <person name="Aerts A."/>
            <person name="Benoit I."/>
            <person name="Boyd A."/>
            <person name="Carlson A."/>
            <person name="Copeland A."/>
            <person name="Coutinho P.M."/>
            <person name="de Vries R.P."/>
            <person name="Ferreira P."/>
            <person name="Findley K."/>
            <person name="Foster B."/>
            <person name="Gaskell J."/>
            <person name="Glotzer D."/>
            <person name="Gorecki P."/>
            <person name="Heitman J."/>
            <person name="Hesse C."/>
            <person name="Hori C."/>
            <person name="Igarashi K."/>
            <person name="Jurgens J.A."/>
            <person name="Kallen N."/>
            <person name="Kersten P."/>
            <person name="Kohler A."/>
            <person name="Kuees U."/>
            <person name="Kumar T.K.A."/>
            <person name="Kuo A."/>
            <person name="LaButti K."/>
            <person name="Larrondo L.F."/>
            <person name="Lindquist E."/>
            <person name="Ling A."/>
            <person name="Lombard V."/>
            <person name="Lucas S."/>
            <person name="Lundell T."/>
            <person name="Martin R."/>
            <person name="McLaughlin D.J."/>
            <person name="Morgenstern I."/>
            <person name="Morin E."/>
            <person name="Murat C."/>
            <person name="Nagy L.G."/>
            <person name="Nolan M."/>
            <person name="Ohm R.A."/>
            <person name="Patyshakuliyeva A."/>
            <person name="Rokas A."/>
            <person name="Ruiz-Duenas F.J."/>
            <person name="Sabat G."/>
            <person name="Salamov A."/>
            <person name="Samejima M."/>
            <person name="Schmutz J."/>
            <person name="Slot J.C."/>
            <person name="St John F."/>
            <person name="Stenlid J."/>
            <person name="Sun H."/>
            <person name="Sun S."/>
            <person name="Syed K."/>
            <person name="Tsang A."/>
            <person name="Wiebenga A."/>
            <person name="Young D."/>
            <person name="Pisabarro A."/>
            <person name="Eastwood D.C."/>
            <person name="Martin F."/>
            <person name="Cullen D."/>
            <person name="Grigoriev I.V."/>
            <person name="Hibbett D.S."/>
        </authorList>
    </citation>
    <scope>NUCLEOTIDE SEQUENCE [LARGE SCALE GENOMIC DNA]</scope>
    <source>
        <strain evidence="2">RWD-64-598 SS2</strain>
    </source>
</reference>
<dbReference type="AlphaFoldDB" id="A0A5M3MUM9"/>
<comment type="caution">
    <text evidence="1">The sequence shown here is derived from an EMBL/GenBank/DDBJ whole genome shotgun (WGS) entry which is preliminary data.</text>
</comment>
<organism evidence="1 2">
    <name type="scientific">Coniophora puteana (strain RWD-64-598)</name>
    <name type="common">Brown rot fungus</name>
    <dbReference type="NCBI Taxonomy" id="741705"/>
    <lineage>
        <taxon>Eukaryota</taxon>
        <taxon>Fungi</taxon>
        <taxon>Dikarya</taxon>
        <taxon>Basidiomycota</taxon>
        <taxon>Agaricomycotina</taxon>
        <taxon>Agaricomycetes</taxon>
        <taxon>Agaricomycetidae</taxon>
        <taxon>Boletales</taxon>
        <taxon>Coniophorineae</taxon>
        <taxon>Coniophoraceae</taxon>
        <taxon>Coniophora</taxon>
    </lineage>
</organism>